<protein>
    <submittedName>
        <fullName evidence="3">Uncharacterized protein</fullName>
    </submittedName>
</protein>
<name>A0A5C6BKK5_9PLAN</name>
<evidence type="ECO:0000256" key="1">
    <source>
        <dbReference type="SAM" id="MobiDB-lite"/>
    </source>
</evidence>
<feature type="transmembrane region" description="Helical" evidence="2">
    <location>
        <begin position="122"/>
        <end position="146"/>
    </location>
</feature>
<evidence type="ECO:0000256" key="2">
    <source>
        <dbReference type="SAM" id="Phobius"/>
    </source>
</evidence>
<dbReference type="EMBL" id="SJPP01000001">
    <property type="protein sequence ID" value="TWU12177.1"/>
    <property type="molecule type" value="Genomic_DNA"/>
</dbReference>
<comment type="caution">
    <text evidence="3">The sequence shown here is derived from an EMBL/GenBank/DDBJ whole genome shotgun (WGS) entry which is preliminary data.</text>
</comment>
<proteinExistence type="predicted"/>
<accession>A0A5C6BKK5</accession>
<gene>
    <name evidence="3" type="ORF">CA54_09950</name>
</gene>
<evidence type="ECO:0000313" key="3">
    <source>
        <dbReference type="EMBL" id="TWU12177.1"/>
    </source>
</evidence>
<keyword evidence="2" id="KW-0472">Membrane</keyword>
<organism evidence="3 4">
    <name type="scientific">Symmachiella macrocystis</name>
    <dbReference type="NCBI Taxonomy" id="2527985"/>
    <lineage>
        <taxon>Bacteria</taxon>
        <taxon>Pseudomonadati</taxon>
        <taxon>Planctomycetota</taxon>
        <taxon>Planctomycetia</taxon>
        <taxon>Planctomycetales</taxon>
        <taxon>Planctomycetaceae</taxon>
        <taxon>Symmachiella</taxon>
    </lineage>
</organism>
<dbReference type="Proteomes" id="UP000320735">
    <property type="component" value="Unassembled WGS sequence"/>
</dbReference>
<feature type="region of interest" description="Disordered" evidence="1">
    <location>
        <begin position="205"/>
        <end position="227"/>
    </location>
</feature>
<sequence>MTTPDVGESRLSLPECQTVTLRRSTKPFAPPTRKLWGFGGFRKIRQFQNRCASLLALGIASVIVHCGPSDKAPLQEMLPVQNPFAKKSLTEGYQFLKHANRRLPMSTGLQDPQRQLQKLWTFTLWLGIAVLVLLILLIATAIAPYIHFGTTGDTDKLLGKLNEMEKSIQANATGKLTAQHFDKELKSLKCEVRAVKQSVLQAENGKQQPKAKCVCEEKTPTVNSTTP</sequence>
<evidence type="ECO:0000313" key="4">
    <source>
        <dbReference type="Proteomes" id="UP000320735"/>
    </source>
</evidence>
<reference evidence="3 4" key="1">
    <citation type="submission" date="2019-02" db="EMBL/GenBank/DDBJ databases">
        <title>Deep-cultivation of Planctomycetes and their phenomic and genomic characterization uncovers novel biology.</title>
        <authorList>
            <person name="Wiegand S."/>
            <person name="Jogler M."/>
            <person name="Boedeker C."/>
            <person name="Pinto D."/>
            <person name="Vollmers J."/>
            <person name="Rivas-Marin E."/>
            <person name="Kohn T."/>
            <person name="Peeters S.H."/>
            <person name="Heuer A."/>
            <person name="Rast P."/>
            <person name="Oberbeckmann S."/>
            <person name="Bunk B."/>
            <person name="Jeske O."/>
            <person name="Meyerdierks A."/>
            <person name="Storesund J.E."/>
            <person name="Kallscheuer N."/>
            <person name="Luecker S."/>
            <person name="Lage O.M."/>
            <person name="Pohl T."/>
            <person name="Merkel B.J."/>
            <person name="Hornburger P."/>
            <person name="Mueller R.-W."/>
            <person name="Bruemmer F."/>
            <person name="Labrenz M."/>
            <person name="Spormann A.M."/>
            <person name="Op Den Camp H."/>
            <person name="Overmann J."/>
            <person name="Amann R."/>
            <person name="Jetten M.S.M."/>
            <person name="Mascher T."/>
            <person name="Medema M.H."/>
            <person name="Devos D.P."/>
            <person name="Kaster A.-K."/>
            <person name="Ovreas L."/>
            <person name="Rohde M."/>
            <person name="Galperin M.Y."/>
            <person name="Jogler C."/>
        </authorList>
    </citation>
    <scope>NUCLEOTIDE SEQUENCE [LARGE SCALE GENOMIC DNA]</scope>
    <source>
        <strain evidence="3 4">CA54</strain>
    </source>
</reference>
<keyword evidence="2" id="KW-0812">Transmembrane</keyword>
<dbReference type="AlphaFoldDB" id="A0A5C6BKK5"/>
<keyword evidence="2" id="KW-1133">Transmembrane helix</keyword>
<keyword evidence="4" id="KW-1185">Reference proteome</keyword>